<dbReference type="PROSITE" id="PS00070">
    <property type="entry name" value="ALDEHYDE_DEHYDR_CYS"/>
    <property type="match status" value="1"/>
</dbReference>
<dbReference type="InterPro" id="IPR016160">
    <property type="entry name" value="Ald_DH_CS_CYS"/>
</dbReference>
<evidence type="ECO:0000313" key="7">
    <source>
        <dbReference type="Proteomes" id="UP000552700"/>
    </source>
</evidence>
<dbReference type="PROSITE" id="PS00687">
    <property type="entry name" value="ALDEHYDE_DEHYDR_GLU"/>
    <property type="match status" value="1"/>
</dbReference>
<evidence type="ECO:0000256" key="3">
    <source>
        <dbReference type="PROSITE-ProRule" id="PRU10007"/>
    </source>
</evidence>
<comment type="caution">
    <text evidence="6">The sequence shown here is derived from an EMBL/GenBank/DDBJ whole genome shotgun (WGS) entry which is preliminary data.</text>
</comment>
<dbReference type="InterPro" id="IPR016163">
    <property type="entry name" value="Ald_DH_C"/>
</dbReference>
<accession>A0A841IY03</accession>
<evidence type="ECO:0000256" key="4">
    <source>
        <dbReference type="RuleBase" id="RU003345"/>
    </source>
</evidence>
<dbReference type="CDD" id="cd07106">
    <property type="entry name" value="ALDH_AldA-AAD23400"/>
    <property type="match status" value="1"/>
</dbReference>
<feature type="domain" description="Aldehyde dehydrogenase" evidence="5">
    <location>
        <begin position="18"/>
        <end position="462"/>
    </location>
</feature>
<dbReference type="SUPFAM" id="SSF53720">
    <property type="entry name" value="ALDH-like"/>
    <property type="match status" value="1"/>
</dbReference>
<dbReference type="FunFam" id="3.40.309.10:FF:000009">
    <property type="entry name" value="Aldehyde dehydrogenase A"/>
    <property type="match status" value="1"/>
</dbReference>
<dbReference type="FunFam" id="3.40.605.10:FF:000007">
    <property type="entry name" value="NAD/NADP-dependent betaine aldehyde dehydrogenase"/>
    <property type="match status" value="1"/>
</dbReference>
<sequence>MFEDLKLLIGGELVDGDATMDVIDPAAGAPFMTVPRGSVRQANDAVAAAKAAQRGWAALSLNERRAYMTAFADAIHANADALTRMLVREQGKPLTEAAAEIAFTEVFIRHFNTIDVPVEILQDDETKRVELHRKAVGVVVAIMPWNFPVLLAAFKFPAALLMGNTFVLKPAPTTPVTSLMLGHLAKDIFPAGVFNVVTDLNDLGPTLTDHADVAKVSFTGSGATGKKVMAAAASTLKRISLELGGNDASIVLDDVDVSVAAPRIFSGAFLNAGQVCIAIKRVYAHSSIYDALCEELAKLANAAIVGDGLQQGTQIGPVQNAAQYEKAKSFLAAAHREGRVIAGGEPVEGDGYFIRPTIVRDIDDGAMLVDQEQFAPILPIIKFDDVNEALARTNSSEYGLGGSVWSSDVDRAYDVARQIDSGMVWINQHLDFGPHIPFGGAKQSGIGMELGHDGMLEFSQTAVINISKEPVA</sequence>
<feature type="active site" evidence="3">
    <location>
        <position position="242"/>
    </location>
</feature>
<keyword evidence="2 4" id="KW-0560">Oxidoreductase</keyword>
<dbReference type="Pfam" id="PF00171">
    <property type="entry name" value="Aldedh"/>
    <property type="match status" value="1"/>
</dbReference>
<organism evidence="6 7">
    <name type="scientific">Sphingobium subterraneum</name>
    <dbReference type="NCBI Taxonomy" id="627688"/>
    <lineage>
        <taxon>Bacteria</taxon>
        <taxon>Pseudomonadati</taxon>
        <taxon>Pseudomonadota</taxon>
        <taxon>Alphaproteobacteria</taxon>
        <taxon>Sphingomonadales</taxon>
        <taxon>Sphingomonadaceae</taxon>
        <taxon>Sphingobium</taxon>
    </lineage>
</organism>
<comment type="similarity">
    <text evidence="1 4">Belongs to the aldehyde dehydrogenase family.</text>
</comment>
<dbReference type="Gene3D" id="3.40.309.10">
    <property type="entry name" value="Aldehyde Dehydrogenase, Chain A, domain 2"/>
    <property type="match status" value="1"/>
</dbReference>
<evidence type="ECO:0000259" key="5">
    <source>
        <dbReference type="Pfam" id="PF00171"/>
    </source>
</evidence>
<dbReference type="InterPro" id="IPR015590">
    <property type="entry name" value="Aldehyde_DH_dom"/>
</dbReference>
<keyword evidence="7" id="KW-1185">Reference proteome</keyword>
<dbReference type="InterPro" id="IPR016161">
    <property type="entry name" value="Ald_DH/histidinol_DH"/>
</dbReference>
<evidence type="ECO:0000256" key="2">
    <source>
        <dbReference type="ARBA" id="ARBA00023002"/>
    </source>
</evidence>
<dbReference type="InterPro" id="IPR029510">
    <property type="entry name" value="Ald_DH_CS_GLU"/>
</dbReference>
<dbReference type="EMBL" id="JACIJP010000001">
    <property type="protein sequence ID" value="MBB6123012.1"/>
    <property type="molecule type" value="Genomic_DNA"/>
</dbReference>
<dbReference type="Gene3D" id="3.40.605.10">
    <property type="entry name" value="Aldehyde Dehydrogenase, Chain A, domain 1"/>
    <property type="match status" value="1"/>
</dbReference>
<dbReference type="InterPro" id="IPR016162">
    <property type="entry name" value="Ald_DH_N"/>
</dbReference>
<evidence type="ECO:0000313" key="6">
    <source>
        <dbReference type="EMBL" id="MBB6123012.1"/>
    </source>
</evidence>
<dbReference type="AlphaFoldDB" id="A0A841IY03"/>
<dbReference type="InterPro" id="IPR044086">
    <property type="entry name" value="LUC3-like"/>
</dbReference>
<evidence type="ECO:0000256" key="1">
    <source>
        <dbReference type="ARBA" id="ARBA00009986"/>
    </source>
</evidence>
<gene>
    <name evidence="6" type="ORF">FHS92_000719</name>
</gene>
<dbReference type="PANTHER" id="PTHR11699">
    <property type="entry name" value="ALDEHYDE DEHYDROGENASE-RELATED"/>
    <property type="match status" value="1"/>
</dbReference>
<protein>
    <submittedName>
        <fullName evidence="6">Acyl-CoA reductase-like NAD-dependent aldehyde dehydrogenase</fullName>
    </submittedName>
</protein>
<dbReference type="GO" id="GO:0016620">
    <property type="term" value="F:oxidoreductase activity, acting on the aldehyde or oxo group of donors, NAD or NADP as acceptor"/>
    <property type="evidence" value="ECO:0007669"/>
    <property type="project" value="InterPro"/>
</dbReference>
<name>A0A841IY03_9SPHN</name>
<dbReference type="RefSeq" id="WP_184077583.1">
    <property type="nucleotide sequence ID" value="NZ_JACIJP010000001.1"/>
</dbReference>
<reference evidence="6 7" key="1">
    <citation type="submission" date="2020-08" db="EMBL/GenBank/DDBJ databases">
        <title>Genomic Encyclopedia of Type Strains, Phase IV (KMG-IV): sequencing the most valuable type-strain genomes for metagenomic binning, comparative biology and taxonomic classification.</title>
        <authorList>
            <person name="Goeker M."/>
        </authorList>
    </citation>
    <scope>NUCLEOTIDE SEQUENCE [LARGE SCALE GENOMIC DNA]</scope>
    <source>
        <strain evidence="6 7">DSM 102255</strain>
    </source>
</reference>
<dbReference type="Proteomes" id="UP000552700">
    <property type="component" value="Unassembled WGS sequence"/>
</dbReference>
<proteinExistence type="inferred from homology"/>